<accession>A0A6N2KWE6</accession>
<name>A0A6N2KWE6_SALVM</name>
<proteinExistence type="predicted"/>
<dbReference type="PANTHER" id="PTHR35549:SF3">
    <property type="entry name" value="E3 UBIQUITIN-PROTEIN LIGASE LIN"/>
    <property type="match status" value="1"/>
</dbReference>
<sequence length="122" mass="14120">MDMGTVQFALYYEEWLKVGVKAPSVPAIPLPSRTSYAPSMRRSSDSYNSSSSINTNLYRAVFGPTLERQSMDFDSRNRASMDTWRIEEENVCIDEYNDCNYATDSSKVIKSRLWNFEKRYLA</sequence>
<dbReference type="InterPro" id="IPR056512">
    <property type="entry name" value="LIN_N"/>
</dbReference>
<dbReference type="EMBL" id="CAADRP010000868">
    <property type="protein sequence ID" value="VFU32934.1"/>
    <property type="molecule type" value="Genomic_DNA"/>
</dbReference>
<dbReference type="PANTHER" id="PTHR35549">
    <property type="entry name" value="OS04G0584500 PROTEIN"/>
    <property type="match status" value="1"/>
</dbReference>
<dbReference type="AlphaFoldDB" id="A0A6N2KWE6"/>
<organism evidence="2">
    <name type="scientific">Salix viminalis</name>
    <name type="common">Common osier</name>
    <name type="synonym">Basket willow</name>
    <dbReference type="NCBI Taxonomy" id="40686"/>
    <lineage>
        <taxon>Eukaryota</taxon>
        <taxon>Viridiplantae</taxon>
        <taxon>Streptophyta</taxon>
        <taxon>Embryophyta</taxon>
        <taxon>Tracheophyta</taxon>
        <taxon>Spermatophyta</taxon>
        <taxon>Magnoliopsida</taxon>
        <taxon>eudicotyledons</taxon>
        <taxon>Gunneridae</taxon>
        <taxon>Pentapetalae</taxon>
        <taxon>rosids</taxon>
        <taxon>fabids</taxon>
        <taxon>Malpighiales</taxon>
        <taxon>Salicaceae</taxon>
        <taxon>Saliceae</taxon>
        <taxon>Salix</taxon>
    </lineage>
</organism>
<reference evidence="2" key="1">
    <citation type="submission" date="2019-03" db="EMBL/GenBank/DDBJ databases">
        <authorList>
            <person name="Mank J."/>
            <person name="Almeida P."/>
        </authorList>
    </citation>
    <scope>NUCLEOTIDE SEQUENCE</scope>
    <source>
        <strain evidence="2">78183</strain>
    </source>
</reference>
<gene>
    <name evidence="2" type="ORF">SVIM_LOCUS147835</name>
</gene>
<feature type="domain" description="Putative E3 ubiquitin-protein ligase LIN N-terminal" evidence="1">
    <location>
        <begin position="1"/>
        <end position="32"/>
    </location>
</feature>
<evidence type="ECO:0000259" key="1">
    <source>
        <dbReference type="Pfam" id="PF23568"/>
    </source>
</evidence>
<dbReference type="Pfam" id="PF23568">
    <property type="entry name" value="ARM_LIN"/>
    <property type="match status" value="1"/>
</dbReference>
<protein>
    <recommendedName>
        <fullName evidence="1">Putative E3 ubiquitin-protein ligase LIN N-terminal domain-containing protein</fullName>
    </recommendedName>
</protein>
<evidence type="ECO:0000313" key="2">
    <source>
        <dbReference type="EMBL" id="VFU32934.1"/>
    </source>
</evidence>